<evidence type="ECO:0000256" key="1">
    <source>
        <dbReference type="SAM" id="Phobius"/>
    </source>
</evidence>
<keyword evidence="1" id="KW-1133">Transmembrane helix</keyword>
<keyword evidence="1" id="KW-0812">Transmembrane</keyword>
<sequence>MTAVRSPGRQLLIAVYAVFAVAAGARSGVQIATRFDEAPLAYLLSAFAAVVYLIATIALRWSGPRATAVAWTAIGIEMAGVLVVGALTVFDDELFPDATVWSEFGAGYGYVPLVLPIVGLWWLWRERRRAQAVSTTP</sequence>
<dbReference type="Proteomes" id="UP001501581">
    <property type="component" value="Unassembled WGS sequence"/>
</dbReference>
<evidence type="ECO:0000313" key="3">
    <source>
        <dbReference type="Proteomes" id="UP001501581"/>
    </source>
</evidence>
<feature type="transmembrane region" description="Helical" evidence="1">
    <location>
        <begin position="68"/>
        <end position="87"/>
    </location>
</feature>
<proteinExistence type="predicted"/>
<protein>
    <submittedName>
        <fullName evidence="2">Membrane protein</fullName>
    </submittedName>
</protein>
<keyword evidence="1" id="KW-0472">Membrane</keyword>
<gene>
    <name evidence="2" type="ORF">GCM10009668_19410</name>
</gene>
<dbReference type="EMBL" id="BAAALG010000008">
    <property type="protein sequence ID" value="GAA1101320.1"/>
    <property type="molecule type" value="Genomic_DNA"/>
</dbReference>
<dbReference type="RefSeq" id="WP_343993809.1">
    <property type="nucleotide sequence ID" value="NZ_BAAALG010000008.1"/>
</dbReference>
<accession>A0ABP4EEJ5</accession>
<comment type="caution">
    <text evidence="2">The sequence shown here is derived from an EMBL/GenBank/DDBJ whole genome shotgun (WGS) entry which is preliminary data.</text>
</comment>
<feature type="transmembrane region" description="Helical" evidence="1">
    <location>
        <begin position="107"/>
        <end position="124"/>
    </location>
</feature>
<feature type="transmembrane region" description="Helical" evidence="1">
    <location>
        <begin position="43"/>
        <end position="61"/>
    </location>
</feature>
<keyword evidence="3" id="KW-1185">Reference proteome</keyword>
<name>A0ABP4EEJ5_9ACTN</name>
<reference evidence="3" key="1">
    <citation type="journal article" date="2019" name="Int. J. Syst. Evol. Microbiol.">
        <title>The Global Catalogue of Microorganisms (GCM) 10K type strain sequencing project: providing services to taxonomists for standard genome sequencing and annotation.</title>
        <authorList>
            <consortium name="The Broad Institute Genomics Platform"/>
            <consortium name="The Broad Institute Genome Sequencing Center for Infectious Disease"/>
            <person name="Wu L."/>
            <person name="Ma J."/>
        </authorList>
    </citation>
    <scope>NUCLEOTIDE SEQUENCE [LARGE SCALE GENOMIC DNA]</scope>
    <source>
        <strain evidence="3">JCM 13008</strain>
    </source>
</reference>
<organism evidence="2 3">
    <name type="scientific">Nocardioides dubius</name>
    <dbReference type="NCBI Taxonomy" id="317019"/>
    <lineage>
        <taxon>Bacteria</taxon>
        <taxon>Bacillati</taxon>
        <taxon>Actinomycetota</taxon>
        <taxon>Actinomycetes</taxon>
        <taxon>Propionibacteriales</taxon>
        <taxon>Nocardioidaceae</taxon>
        <taxon>Nocardioides</taxon>
    </lineage>
</organism>
<evidence type="ECO:0000313" key="2">
    <source>
        <dbReference type="EMBL" id="GAA1101320.1"/>
    </source>
</evidence>